<dbReference type="OrthoDB" id="5396810at2759"/>
<dbReference type="InterPro" id="IPR012475">
    <property type="entry name" value="Fungal_lectin"/>
</dbReference>
<dbReference type="SUPFAM" id="SSF89372">
    <property type="entry name" value="Fucose-specific lectin"/>
    <property type="match status" value="1"/>
</dbReference>
<feature type="region of interest" description="Disordered" evidence="2">
    <location>
        <begin position="48"/>
        <end position="68"/>
    </location>
</feature>
<evidence type="ECO:0000256" key="3">
    <source>
        <dbReference type="SAM" id="Phobius"/>
    </source>
</evidence>
<dbReference type="EMBL" id="KV875097">
    <property type="protein sequence ID" value="OIW30306.1"/>
    <property type="molecule type" value="Genomic_DNA"/>
</dbReference>
<dbReference type="InParanoid" id="A0A1J7JRC0"/>
<keyword evidence="3" id="KW-1133">Transmembrane helix</keyword>
<gene>
    <name evidence="4" type="ORF">CONLIGDRAFT_681082</name>
</gene>
<dbReference type="Gene3D" id="2.120.10.70">
    <property type="entry name" value="Fucose-specific lectin"/>
    <property type="match status" value="1"/>
</dbReference>
<evidence type="ECO:0000256" key="1">
    <source>
        <dbReference type="ARBA" id="ARBA00009042"/>
    </source>
</evidence>
<feature type="region of interest" description="Disordered" evidence="2">
    <location>
        <begin position="24"/>
        <end position="43"/>
    </location>
</feature>
<keyword evidence="5" id="KW-1185">Reference proteome</keyword>
<organism evidence="4 5">
    <name type="scientific">Coniochaeta ligniaria NRRL 30616</name>
    <dbReference type="NCBI Taxonomy" id="1408157"/>
    <lineage>
        <taxon>Eukaryota</taxon>
        <taxon>Fungi</taxon>
        <taxon>Dikarya</taxon>
        <taxon>Ascomycota</taxon>
        <taxon>Pezizomycotina</taxon>
        <taxon>Sordariomycetes</taxon>
        <taxon>Sordariomycetidae</taxon>
        <taxon>Coniochaetales</taxon>
        <taxon>Coniochaetaceae</taxon>
        <taxon>Coniochaeta</taxon>
    </lineage>
</organism>
<reference evidence="4 5" key="1">
    <citation type="submission" date="2016-10" db="EMBL/GenBank/DDBJ databases">
        <title>Draft genome sequence of Coniochaeta ligniaria NRRL30616, a lignocellulolytic fungus for bioabatement of inhibitors in plant biomass hydrolysates.</title>
        <authorList>
            <consortium name="DOE Joint Genome Institute"/>
            <person name="Jimenez D.J."/>
            <person name="Hector R.E."/>
            <person name="Riley R."/>
            <person name="Sun H."/>
            <person name="Grigoriev I.V."/>
            <person name="Van Elsas J.D."/>
            <person name="Nichols N.N."/>
        </authorList>
    </citation>
    <scope>NUCLEOTIDE SEQUENCE [LARGE SCALE GENOMIC DNA]</scope>
    <source>
        <strain evidence="4 5">NRRL 30616</strain>
    </source>
</reference>
<dbReference type="AlphaFoldDB" id="A0A1J7JRC0"/>
<keyword evidence="3" id="KW-0472">Membrane</keyword>
<feature type="compositionally biased region" description="Gly residues" evidence="2">
    <location>
        <begin position="132"/>
        <end position="145"/>
    </location>
</feature>
<sequence>MAQVRHGNEGYSTLEVSHTYDNQPQKEVAPSYGDNLPQAVHPDGVQHQAPEYYKPEGTTPAPYYDPKQQYTSETVGLNSLEGQRERRKKCGLAPRTFWIVVAACSLVVIAAIVGGVVGGVLSNRKSDSPQQGGNGTSSDGGGGDSNPGAAANSTAVTLLGSSKVAAVNWTDTNSFSHYAVFSQDSTNSLMVSLWDSQNQTWSAVNISDALLLSGSPVRAKPGTPLSAVSTGPPTWTFQMDLYYLTPSNNIQEVYSRDMDGRNWAIGDLGKSPKTADDNSPLASVWHRCDHGCSGFIYVAYLSNSNIQVLNGSDWAQTQNLVEVDSGSPLALFPFTSYDPTSSNPSNQYGQDPELRLYATQNGGNLGELKFTVDREWVGGHGIASNLPNNPLPQVAGAPFDYWFGSQLTLLNNDGTLSATFWDNSTSTWNELTHTSMRGGQVGGFKAIAQHHERRLYAVVNGTVQEYRWEQSDPLTMISVGKVTLATDLVKP</sequence>
<feature type="transmembrane region" description="Helical" evidence="3">
    <location>
        <begin position="96"/>
        <end position="121"/>
    </location>
</feature>
<evidence type="ECO:0000256" key="2">
    <source>
        <dbReference type="SAM" id="MobiDB-lite"/>
    </source>
</evidence>
<protein>
    <submittedName>
        <fullName evidence="4">Uncharacterized protein</fullName>
    </submittedName>
</protein>
<dbReference type="Pfam" id="PF07938">
    <property type="entry name" value="Fungal_lectin"/>
    <property type="match status" value="1"/>
</dbReference>
<keyword evidence="3" id="KW-0812">Transmembrane</keyword>
<feature type="region of interest" description="Disordered" evidence="2">
    <location>
        <begin position="122"/>
        <end position="151"/>
    </location>
</feature>
<evidence type="ECO:0000313" key="5">
    <source>
        <dbReference type="Proteomes" id="UP000182658"/>
    </source>
</evidence>
<name>A0A1J7JRC0_9PEZI</name>
<proteinExistence type="inferred from homology"/>
<accession>A0A1J7JRC0</accession>
<dbReference type="STRING" id="1408157.A0A1J7JRC0"/>
<dbReference type="Proteomes" id="UP000182658">
    <property type="component" value="Unassembled WGS sequence"/>
</dbReference>
<comment type="similarity">
    <text evidence="1">Belongs to the fungal fucose-specific lectin family.</text>
</comment>
<evidence type="ECO:0000313" key="4">
    <source>
        <dbReference type="EMBL" id="OIW30306.1"/>
    </source>
</evidence>